<accession>A0A8S1A7V6</accession>
<dbReference type="EMBL" id="CADEBC010000511">
    <property type="protein sequence ID" value="CAB3241649.1"/>
    <property type="molecule type" value="Genomic_DNA"/>
</dbReference>
<feature type="chain" id="PRO_5035815226" description="Fibronectin type-III domain-containing protein" evidence="1">
    <location>
        <begin position="17"/>
        <end position="164"/>
    </location>
</feature>
<protein>
    <recommendedName>
        <fullName evidence="2">Fibronectin type-III domain-containing protein</fullName>
    </recommendedName>
</protein>
<gene>
    <name evidence="3" type="ORF">APLA_LOCUS8781</name>
</gene>
<dbReference type="OrthoDB" id="6883439at2759"/>
<dbReference type="Gene3D" id="2.60.40.10">
    <property type="entry name" value="Immunoglobulins"/>
    <property type="match status" value="1"/>
</dbReference>
<evidence type="ECO:0000256" key="1">
    <source>
        <dbReference type="SAM" id="SignalP"/>
    </source>
</evidence>
<feature type="signal peptide" evidence="1">
    <location>
        <begin position="1"/>
        <end position="16"/>
    </location>
</feature>
<name>A0A8S1A7V6_ARCPL</name>
<evidence type="ECO:0000313" key="4">
    <source>
        <dbReference type="Proteomes" id="UP000494106"/>
    </source>
</evidence>
<dbReference type="AlphaFoldDB" id="A0A8S1A7V6"/>
<sequence>MKVLFFLFLGILWIQGHPIDNAPIDVATRSMAPRDMGVSTHEDHDKLWFVVNWSKVENVDKTDPILGYKVKIWKVKKVKSTVYASNADGKFVPMEVEALPELDLQKDPSDELTVIDVPADKTEVTYHGMKKKVTYEIAVYAYTAKNKGTSSNKMRIEVEPDKGD</sequence>
<feature type="domain" description="Fibronectin type-III" evidence="2">
    <location>
        <begin position="32"/>
        <end position="154"/>
    </location>
</feature>
<dbReference type="SUPFAM" id="SSF49265">
    <property type="entry name" value="Fibronectin type III"/>
    <property type="match status" value="1"/>
</dbReference>
<dbReference type="Pfam" id="PF00041">
    <property type="entry name" value="fn3"/>
    <property type="match status" value="1"/>
</dbReference>
<keyword evidence="4" id="KW-1185">Reference proteome</keyword>
<reference evidence="3 4" key="1">
    <citation type="submission" date="2020-04" db="EMBL/GenBank/DDBJ databases">
        <authorList>
            <person name="Wallbank WR R."/>
            <person name="Pardo Diaz C."/>
            <person name="Kozak K."/>
            <person name="Martin S."/>
            <person name="Jiggins C."/>
            <person name="Moest M."/>
            <person name="Warren A I."/>
            <person name="Byers J.R.P. K."/>
            <person name="Montejo-Kovacevich G."/>
            <person name="Yen C E."/>
        </authorList>
    </citation>
    <scope>NUCLEOTIDE SEQUENCE [LARGE SCALE GENOMIC DNA]</scope>
</reference>
<dbReference type="Proteomes" id="UP000494106">
    <property type="component" value="Unassembled WGS sequence"/>
</dbReference>
<evidence type="ECO:0000259" key="2">
    <source>
        <dbReference type="Pfam" id="PF00041"/>
    </source>
</evidence>
<comment type="caution">
    <text evidence="3">The sequence shown here is derived from an EMBL/GenBank/DDBJ whole genome shotgun (WGS) entry which is preliminary data.</text>
</comment>
<dbReference type="InterPro" id="IPR003961">
    <property type="entry name" value="FN3_dom"/>
</dbReference>
<dbReference type="InterPro" id="IPR036116">
    <property type="entry name" value="FN3_sf"/>
</dbReference>
<organism evidence="3 4">
    <name type="scientific">Arctia plantaginis</name>
    <name type="common">Wood tiger moth</name>
    <name type="synonym">Phalaena plantaginis</name>
    <dbReference type="NCBI Taxonomy" id="874455"/>
    <lineage>
        <taxon>Eukaryota</taxon>
        <taxon>Metazoa</taxon>
        <taxon>Ecdysozoa</taxon>
        <taxon>Arthropoda</taxon>
        <taxon>Hexapoda</taxon>
        <taxon>Insecta</taxon>
        <taxon>Pterygota</taxon>
        <taxon>Neoptera</taxon>
        <taxon>Endopterygota</taxon>
        <taxon>Lepidoptera</taxon>
        <taxon>Glossata</taxon>
        <taxon>Ditrysia</taxon>
        <taxon>Noctuoidea</taxon>
        <taxon>Erebidae</taxon>
        <taxon>Arctiinae</taxon>
        <taxon>Arctia</taxon>
    </lineage>
</organism>
<dbReference type="InterPro" id="IPR013783">
    <property type="entry name" value="Ig-like_fold"/>
</dbReference>
<evidence type="ECO:0000313" key="3">
    <source>
        <dbReference type="EMBL" id="CAB3241649.1"/>
    </source>
</evidence>
<keyword evidence="1" id="KW-0732">Signal</keyword>
<proteinExistence type="predicted"/>